<feature type="compositionally biased region" description="Basic and acidic residues" evidence="1">
    <location>
        <begin position="596"/>
        <end position="612"/>
    </location>
</feature>
<dbReference type="Ensembl" id="ENSBIXT00005033160.1">
    <property type="protein sequence ID" value="ENSBIXP00005020004.1"/>
    <property type="gene ID" value="ENSBIXG00005023162.1"/>
</dbReference>
<feature type="compositionally biased region" description="Basic and acidic residues" evidence="1">
    <location>
        <begin position="770"/>
        <end position="796"/>
    </location>
</feature>
<proteinExistence type="predicted"/>
<dbReference type="Proteomes" id="UP000429181">
    <property type="component" value="Chromosome 25"/>
</dbReference>
<feature type="compositionally biased region" description="Basic and acidic residues" evidence="1">
    <location>
        <begin position="555"/>
        <end position="573"/>
    </location>
</feature>
<feature type="region of interest" description="Disordered" evidence="1">
    <location>
        <begin position="657"/>
        <end position="713"/>
    </location>
</feature>
<sequence length="1080" mass="115489">MVPWIFSRGRPAPEPVRYVARTEEVNPVRVGGYTHPRNPKGAAVSPHSLPWHQVLVPQGVRSQREFKVGSNGTDEDLRQESLSTFVSYLIGDEVPTVERKEACAAEELREVAAGRPLGKVEEEAQEALEGLGGSQSKEDGGLRQPGETGRCWEESSATEQTRGGGEGSSCGSQAERQDTEDREAAKAIRCQDSGIPVEARKKSEAGSEAGQDRRSQALESQEHEQEVKREETLGTREWEEEEVRAAESVAGGVESERTWHKKPEGKAGADGHKVAGDGKESEQVVSEAAAEEIQGPGAKGAGREEGVPVVRCGRSTRAQGTQGPGAEFEDGEGLVREEADLPGVEETEYGAVPGERIPEGTGRVWALEETSKRDQEEEVDENRETEASLFPEQTQVLGTGRVEEEAKGQAAGREAEEGPRSVGEVREGFEDQADRAEEEAVGRQDSEVKAGQASLKEVVQTEEAEEQKKESCSAAEAELPQDKVANEAEGDADLEATPEARPEQFNGESGEGETQTGNEALEGEWGGLEHKVTEGQEPELMGGPQTTAEQLEEGPVGKEELRSILAPSREETGRSLQEYPRHVGHVKPNSSVAKAWENRRKDVERDDAREEKGDAEEGEEEATRGQASVVEAGGGQELARPAIPEAGGEWMEAKEAWHGAEEGEAPGAENQERGTRLGAEAGTSQFLGESDTRETQEEEVEAPGPCGEDRASRRGWRLEAEAVSLQGIEGLEANSLAVEMVEDKAALEGGALGPGEGPEREAGDAFGRGWDLEGREEAHRGEELVEAAEGEKRRGQEFGLEGSAEEEVPGRGSQAEALEVTLEGEPEGEPVGLGESAGAEGICGVDDFPSGSQELRAEDLPGGQALWEGETGGWRVREQGQSGEAQHGNQHPEEGKTQRPLDVEDAGVTGGQKAEAAETDPGGLEAVQGLEGVQGQEDQSTDEDPAEAGPGPQREADGSAGQDAHGKWGEALLPGSRLDVSVSRSRVFLSRSSSQRRSRPSFRRTPVPEPPEGPPSPPPEEEPSAPGQRIQPEQPPEPRSPRPEGTPLPARRSPLGQGFGLAHPGMMQELRARLGQPKPQ</sequence>
<gene>
    <name evidence="2" type="primary">APOBR</name>
</gene>
<dbReference type="GO" id="GO:0005813">
    <property type="term" value="C:centrosome"/>
    <property type="evidence" value="ECO:0007669"/>
    <property type="project" value="Ensembl"/>
</dbReference>
<dbReference type="PANTHER" id="PTHR15964">
    <property type="entry name" value="APOLIPOPROTEIN B48 RECEPTOR"/>
    <property type="match status" value="1"/>
</dbReference>
<reference evidence="2" key="2">
    <citation type="submission" date="2025-05" db="UniProtKB">
        <authorList>
            <consortium name="Ensembl"/>
        </authorList>
    </citation>
    <scope>IDENTIFICATION</scope>
</reference>
<dbReference type="RefSeq" id="XP_027382508.1">
    <property type="nucleotide sequence ID" value="XM_027526707.1"/>
</dbReference>
<dbReference type="Proteomes" id="UP000314981">
    <property type="component" value="Chromosome 25"/>
</dbReference>
<protein>
    <submittedName>
        <fullName evidence="2">Apolipoprotein B receptor</fullName>
    </submittedName>
</protein>
<accession>A0A4W2DU90</accession>
<dbReference type="GO" id="GO:0005886">
    <property type="term" value="C:plasma membrane"/>
    <property type="evidence" value="ECO:0007669"/>
    <property type="project" value="Ensembl"/>
</dbReference>
<feature type="region of interest" description="Disordered" evidence="1">
    <location>
        <begin position="747"/>
        <end position="1080"/>
    </location>
</feature>
<evidence type="ECO:0000313" key="2">
    <source>
        <dbReference type="Ensembl" id="ENSBIXP00000027759.1"/>
    </source>
</evidence>
<reference evidence="3 4" key="1">
    <citation type="submission" date="2018-11" db="EMBL/GenBank/DDBJ databases">
        <title>Haplotype-resolved cattle genomes.</title>
        <authorList>
            <person name="Low W.Y."/>
            <person name="Tearle R."/>
            <person name="Bickhart D.M."/>
            <person name="Rosen B.D."/>
            <person name="Koren S."/>
            <person name="Rhie A."/>
            <person name="Hiendleder S."/>
            <person name="Phillippy A.M."/>
            <person name="Smith T.P.L."/>
            <person name="Williams J.L."/>
        </authorList>
    </citation>
    <scope>NUCLEOTIDE SEQUENCE [LARGE SCALE GENOMIC DNA]</scope>
</reference>
<feature type="compositionally biased region" description="Low complexity" evidence="1">
    <location>
        <begin position="283"/>
        <end position="292"/>
    </location>
</feature>
<dbReference type="InterPro" id="IPR026158">
    <property type="entry name" value="ApolipoprotB_rcpt"/>
</dbReference>
<feature type="compositionally biased region" description="Basic and acidic residues" evidence="1">
    <location>
        <begin position="401"/>
        <end position="448"/>
    </location>
</feature>
<dbReference type="GeneTree" id="ENSGT00530000065031"/>
<dbReference type="GO" id="GO:0030229">
    <property type="term" value="F:very-low-density lipoprotein particle receptor activity"/>
    <property type="evidence" value="ECO:0007669"/>
    <property type="project" value="TreeGrafter"/>
</dbReference>
<dbReference type="CTD" id="55911"/>
<dbReference type="GeneID" id="113883216"/>
<feature type="compositionally biased region" description="Basic and acidic residues" evidence="1">
    <location>
        <begin position="198"/>
        <end position="237"/>
    </location>
</feature>
<evidence type="ECO:0000256" key="1">
    <source>
        <dbReference type="SAM" id="MobiDB-lite"/>
    </source>
</evidence>
<feature type="compositionally biased region" description="Pro residues" evidence="1">
    <location>
        <begin position="1007"/>
        <end position="1018"/>
    </location>
</feature>
<organism evidence="2 3">
    <name type="scientific">Bos indicus x Bos taurus</name>
    <name type="common">Hybrid cattle</name>
    <dbReference type="NCBI Taxonomy" id="30522"/>
    <lineage>
        <taxon>Eukaryota</taxon>
        <taxon>Metazoa</taxon>
        <taxon>Chordata</taxon>
        <taxon>Craniata</taxon>
        <taxon>Vertebrata</taxon>
        <taxon>Euteleostomi</taxon>
        <taxon>Mammalia</taxon>
        <taxon>Eutheria</taxon>
        <taxon>Laurasiatheria</taxon>
        <taxon>Artiodactyla</taxon>
        <taxon>Ruminantia</taxon>
        <taxon>Pecora</taxon>
        <taxon>Bovidae</taxon>
        <taxon>Bovinae</taxon>
        <taxon>Bos</taxon>
    </lineage>
</organism>
<evidence type="ECO:0000313" key="3">
    <source>
        <dbReference type="Proteomes" id="UP000314981"/>
    </source>
</evidence>
<feature type="compositionally biased region" description="Low complexity" evidence="1">
    <location>
        <begin position="976"/>
        <end position="993"/>
    </location>
</feature>
<feature type="compositionally biased region" description="Polar residues" evidence="1">
    <location>
        <begin position="879"/>
        <end position="889"/>
    </location>
</feature>
<dbReference type="Ensembl" id="ENSBIXT00000012389.1">
    <property type="protein sequence ID" value="ENSBIXP00000027759.1"/>
    <property type="gene ID" value="ENSBIXG00000008687.1"/>
</dbReference>
<dbReference type="OMA" id="GTHQGDT"/>
<feature type="compositionally biased region" description="Basic and acidic residues" evidence="1">
    <location>
        <begin position="890"/>
        <end position="902"/>
    </location>
</feature>
<feature type="compositionally biased region" description="Basic and acidic residues" evidence="1">
    <location>
        <begin position="175"/>
        <end position="186"/>
    </location>
</feature>
<dbReference type="AlphaFoldDB" id="A0A4W2DU90"/>
<feature type="compositionally biased region" description="Basic and acidic residues" evidence="1">
    <location>
        <begin position="254"/>
        <end position="282"/>
    </location>
</feature>
<feature type="region of interest" description="Disordered" evidence="1">
    <location>
        <begin position="125"/>
        <end position="641"/>
    </location>
</feature>
<dbReference type="PANTHER" id="PTHR15964:SF0">
    <property type="entry name" value="APOLIPOPROTEIN B RECEPTOR"/>
    <property type="match status" value="1"/>
</dbReference>
<evidence type="ECO:0000313" key="4">
    <source>
        <dbReference type="Proteomes" id="UP000429181"/>
    </source>
</evidence>
<dbReference type="STRING" id="30522.A0A4W2DU90"/>
<name>A0A4W2DU90_BOBOX</name>
<keyword evidence="3" id="KW-1185">Reference proteome</keyword>
<dbReference type="GO" id="GO:0006869">
    <property type="term" value="P:lipid transport"/>
    <property type="evidence" value="ECO:0007669"/>
    <property type="project" value="InterPro"/>
</dbReference>
<dbReference type="GO" id="GO:0006641">
    <property type="term" value="P:triglyceride metabolic process"/>
    <property type="evidence" value="ECO:0007669"/>
    <property type="project" value="TreeGrafter"/>
</dbReference>